<proteinExistence type="predicted"/>
<dbReference type="Proteomes" id="UP001159427">
    <property type="component" value="Unassembled WGS sequence"/>
</dbReference>
<accession>A0ABN8T495</accession>
<organism evidence="1 2">
    <name type="scientific">Porites evermanni</name>
    <dbReference type="NCBI Taxonomy" id="104178"/>
    <lineage>
        <taxon>Eukaryota</taxon>
        <taxon>Metazoa</taxon>
        <taxon>Cnidaria</taxon>
        <taxon>Anthozoa</taxon>
        <taxon>Hexacorallia</taxon>
        <taxon>Scleractinia</taxon>
        <taxon>Fungiina</taxon>
        <taxon>Poritidae</taxon>
        <taxon>Porites</taxon>
    </lineage>
</organism>
<evidence type="ECO:0000313" key="2">
    <source>
        <dbReference type="Proteomes" id="UP001159427"/>
    </source>
</evidence>
<gene>
    <name evidence="1" type="ORF">PEVE_00038709</name>
</gene>
<keyword evidence="2" id="KW-1185">Reference proteome</keyword>
<dbReference type="EMBL" id="CALNXI010006644">
    <property type="protein sequence ID" value="CAH3199143.1"/>
    <property type="molecule type" value="Genomic_DNA"/>
</dbReference>
<comment type="caution">
    <text evidence="1">The sequence shown here is derived from an EMBL/GenBank/DDBJ whole genome shotgun (WGS) entry which is preliminary data.</text>
</comment>
<reference evidence="1 2" key="1">
    <citation type="submission" date="2022-05" db="EMBL/GenBank/DDBJ databases">
        <authorList>
            <consortium name="Genoscope - CEA"/>
            <person name="William W."/>
        </authorList>
    </citation>
    <scope>NUCLEOTIDE SEQUENCE [LARGE SCALE GENOMIC DNA]</scope>
</reference>
<name>A0ABN8T495_9CNID</name>
<protein>
    <submittedName>
        <fullName evidence="1">Uncharacterized protein</fullName>
    </submittedName>
</protein>
<evidence type="ECO:0000313" key="1">
    <source>
        <dbReference type="EMBL" id="CAH3199143.1"/>
    </source>
</evidence>
<feature type="non-terminal residue" evidence="1">
    <location>
        <position position="1"/>
    </location>
</feature>
<sequence length="208" mass="23013">IQELIVEKIAALQVKSLPDLLQSSSVIGSAIQQTETTSVKSLCSMATLCILDSLFGFHLNFHCVVLNFSSKLGAEPPFVFSLIEKEKKRLWLNRVKPLRSPKPELNWSILSFLLKLGKTLVMESFRIINIIADAVLAMKVADEKVTRIKTIELSMTLGRHTPTKLVGLSIEGGDGRFVLPDEKETFDSSTGNTAFVDSQVSFHKSSSF</sequence>